<dbReference type="InterPro" id="IPR009057">
    <property type="entry name" value="Homeodomain-like_sf"/>
</dbReference>
<evidence type="ECO:0000259" key="4">
    <source>
        <dbReference type="PROSITE" id="PS01124"/>
    </source>
</evidence>
<dbReference type="AlphaFoldDB" id="A0A254N5Z4"/>
<dbReference type="Gene3D" id="1.10.10.60">
    <property type="entry name" value="Homeodomain-like"/>
    <property type="match status" value="1"/>
</dbReference>
<keyword evidence="3" id="KW-0804">Transcription</keyword>
<protein>
    <submittedName>
        <fullName evidence="5">AraC family transcriptional regulator</fullName>
    </submittedName>
</protein>
<dbReference type="EMBL" id="NISI01000005">
    <property type="protein sequence ID" value="OWR03435.1"/>
    <property type="molecule type" value="Genomic_DNA"/>
</dbReference>
<dbReference type="SUPFAM" id="SSF46689">
    <property type="entry name" value="Homeodomain-like"/>
    <property type="match status" value="1"/>
</dbReference>
<gene>
    <name evidence="5" type="ORF">CDO81_13110</name>
</gene>
<dbReference type="RefSeq" id="WP_088483671.1">
    <property type="nucleotide sequence ID" value="NZ_NISI01000005.1"/>
</dbReference>
<organism evidence="5 6">
    <name type="scientific">Roseateles puraquae</name>
    <dbReference type="NCBI Taxonomy" id="431059"/>
    <lineage>
        <taxon>Bacteria</taxon>
        <taxon>Pseudomonadati</taxon>
        <taxon>Pseudomonadota</taxon>
        <taxon>Betaproteobacteria</taxon>
        <taxon>Burkholderiales</taxon>
        <taxon>Sphaerotilaceae</taxon>
        <taxon>Roseateles</taxon>
    </lineage>
</organism>
<dbReference type="InterPro" id="IPR011051">
    <property type="entry name" value="RmlC_Cupin_sf"/>
</dbReference>
<keyword evidence="6" id="KW-1185">Reference proteome</keyword>
<dbReference type="InterPro" id="IPR003313">
    <property type="entry name" value="AraC-bd"/>
</dbReference>
<dbReference type="Pfam" id="PF02311">
    <property type="entry name" value="AraC_binding"/>
    <property type="match status" value="1"/>
</dbReference>
<proteinExistence type="predicted"/>
<dbReference type="InterPro" id="IPR018060">
    <property type="entry name" value="HTH_AraC"/>
</dbReference>
<name>A0A254N5Z4_9BURK</name>
<evidence type="ECO:0000256" key="3">
    <source>
        <dbReference type="ARBA" id="ARBA00023163"/>
    </source>
</evidence>
<dbReference type="OrthoDB" id="2536004at2"/>
<dbReference type="Proteomes" id="UP000197446">
    <property type="component" value="Unassembled WGS sequence"/>
</dbReference>
<dbReference type="PROSITE" id="PS01124">
    <property type="entry name" value="HTH_ARAC_FAMILY_2"/>
    <property type="match status" value="1"/>
</dbReference>
<dbReference type="Gene3D" id="2.60.120.10">
    <property type="entry name" value="Jelly Rolls"/>
    <property type="match status" value="1"/>
</dbReference>
<keyword evidence="1" id="KW-0805">Transcription regulation</keyword>
<dbReference type="PANTHER" id="PTHR11019:SF199">
    <property type="entry name" value="HTH-TYPE TRANSCRIPTIONAL REGULATOR NIMR"/>
    <property type="match status" value="1"/>
</dbReference>
<dbReference type="GO" id="GO:0003700">
    <property type="term" value="F:DNA-binding transcription factor activity"/>
    <property type="evidence" value="ECO:0007669"/>
    <property type="project" value="InterPro"/>
</dbReference>
<dbReference type="SMART" id="SM00342">
    <property type="entry name" value="HTH_ARAC"/>
    <property type="match status" value="1"/>
</dbReference>
<dbReference type="GO" id="GO:0043565">
    <property type="term" value="F:sequence-specific DNA binding"/>
    <property type="evidence" value="ECO:0007669"/>
    <property type="project" value="InterPro"/>
</dbReference>
<evidence type="ECO:0000313" key="6">
    <source>
        <dbReference type="Proteomes" id="UP000197446"/>
    </source>
</evidence>
<accession>A0A254N5Z4</accession>
<sequence>MTALASDLVVRSLAVTFRSGTTIAEHRHRWGQLVVVARGAMRVTAVSQVWITPPTRALWLPAGVPHRLCAVGAEVALRTLYLAEPLSQALPAQPSVREVSPLLRELVLHILSLGMLVGSQPAQARLAQVLVDLVAQAGAVDLQLPMPADPRARALADRLLAQPGERVALAALADNVGASLRTLQRAFARETGLPIEAWRSKASLLHAAALLAEGASVTEAAGDAGWQSLAGFGAAFRQVFGMTPGRYRARRDQA</sequence>
<evidence type="ECO:0000256" key="2">
    <source>
        <dbReference type="ARBA" id="ARBA00023125"/>
    </source>
</evidence>
<evidence type="ECO:0000313" key="5">
    <source>
        <dbReference type="EMBL" id="OWR03435.1"/>
    </source>
</evidence>
<keyword evidence="2" id="KW-0238">DNA-binding</keyword>
<comment type="caution">
    <text evidence="5">The sequence shown here is derived from an EMBL/GenBank/DDBJ whole genome shotgun (WGS) entry which is preliminary data.</text>
</comment>
<dbReference type="PANTHER" id="PTHR11019">
    <property type="entry name" value="HTH-TYPE TRANSCRIPTIONAL REGULATOR NIMR"/>
    <property type="match status" value="1"/>
</dbReference>
<dbReference type="Pfam" id="PF12833">
    <property type="entry name" value="HTH_18"/>
    <property type="match status" value="1"/>
</dbReference>
<feature type="domain" description="HTH araC/xylS-type" evidence="4">
    <location>
        <begin position="150"/>
        <end position="250"/>
    </location>
</feature>
<dbReference type="InterPro" id="IPR014710">
    <property type="entry name" value="RmlC-like_jellyroll"/>
</dbReference>
<evidence type="ECO:0000256" key="1">
    <source>
        <dbReference type="ARBA" id="ARBA00023015"/>
    </source>
</evidence>
<dbReference type="CDD" id="cd06124">
    <property type="entry name" value="cupin_NimR-like_N"/>
    <property type="match status" value="1"/>
</dbReference>
<reference evidence="5 6" key="1">
    <citation type="journal article" date="2007" name="Int. J. Syst. Evol. Microbiol.">
        <title>Description of Pelomonas aquatica sp. nov. and Pelomonas puraquae sp. nov., isolated from industrial and haemodialysis water.</title>
        <authorList>
            <person name="Gomila M."/>
            <person name="Bowien B."/>
            <person name="Falsen E."/>
            <person name="Moore E.R."/>
            <person name="Lalucat J."/>
        </authorList>
    </citation>
    <scope>NUCLEOTIDE SEQUENCE [LARGE SCALE GENOMIC DNA]</scope>
    <source>
        <strain evidence="5 6">CCUG 52769</strain>
    </source>
</reference>
<dbReference type="SUPFAM" id="SSF51182">
    <property type="entry name" value="RmlC-like cupins"/>
    <property type="match status" value="1"/>
</dbReference>